<reference evidence="4" key="1">
    <citation type="journal article" date="2022" name="Plant J.">
        <title>Strategies of tolerance reflected in two North American maple genomes.</title>
        <authorList>
            <person name="McEvoy S.L."/>
            <person name="Sezen U.U."/>
            <person name="Trouern-Trend A."/>
            <person name="McMahon S.M."/>
            <person name="Schaberg P.G."/>
            <person name="Yang J."/>
            <person name="Wegrzyn J.L."/>
            <person name="Swenson N.G."/>
        </authorList>
    </citation>
    <scope>NUCLEOTIDE SEQUENCE</scope>
    <source>
        <strain evidence="4">NS2018</strain>
    </source>
</reference>
<organism evidence="4 5">
    <name type="scientific">Acer saccharum</name>
    <name type="common">Sugar maple</name>
    <dbReference type="NCBI Taxonomy" id="4024"/>
    <lineage>
        <taxon>Eukaryota</taxon>
        <taxon>Viridiplantae</taxon>
        <taxon>Streptophyta</taxon>
        <taxon>Embryophyta</taxon>
        <taxon>Tracheophyta</taxon>
        <taxon>Spermatophyta</taxon>
        <taxon>Magnoliopsida</taxon>
        <taxon>eudicotyledons</taxon>
        <taxon>Gunneridae</taxon>
        <taxon>Pentapetalae</taxon>
        <taxon>rosids</taxon>
        <taxon>malvids</taxon>
        <taxon>Sapindales</taxon>
        <taxon>Sapindaceae</taxon>
        <taxon>Hippocastanoideae</taxon>
        <taxon>Acereae</taxon>
        <taxon>Acer</taxon>
    </lineage>
</organism>
<reference evidence="4" key="2">
    <citation type="submission" date="2023-06" db="EMBL/GenBank/DDBJ databases">
        <authorList>
            <person name="Swenson N.G."/>
            <person name="Wegrzyn J.L."/>
            <person name="Mcevoy S.L."/>
        </authorList>
    </citation>
    <scope>NUCLEOTIDE SEQUENCE</scope>
    <source>
        <strain evidence="4">NS2018</strain>
        <tissue evidence="4">Leaf</tissue>
    </source>
</reference>
<evidence type="ECO:0000259" key="3">
    <source>
        <dbReference type="PROSITE" id="PS50893"/>
    </source>
</evidence>
<dbReference type="PANTHER" id="PTHR43204">
    <property type="entry name" value="ABC TRANSPORTER I FAMILY MEMBER 6, CHLOROPLASTIC"/>
    <property type="match status" value="1"/>
</dbReference>
<dbReference type="AlphaFoldDB" id="A0AA39W0D8"/>
<comment type="caution">
    <text evidence="4">The sequence shown here is derived from an EMBL/GenBank/DDBJ whole genome shotgun (WGS) entry which is preliminary data.</text>
</comment>
<keyword evidence="1" id="KW-0547">Nucleotide-binding</keyword>
<dbReference type="EMBL" id="JAUESC010000004">
    <property type="protein sequence ID" value="KAK0597431.1"/>
    <property type="molecule type" value="Genomic_DNA"/>
</dbReference>
<dbReference type="InterPro" id="IPR003593">
    <property type="entry name" value="AAA+_ATPase"/>
</dbReference>
<evidence type="ECO:0000256" key="1">
    <source>
        <dbReference type="ARBA" id="ARBA00022741"/>
    </source>
</evidence>
<name>A0AA39W0D8_ACESA</name>
<dbReference type="SMART" id="SM00382">
    <property type="entry name" value="AAA"/>
    <property type="match status" value="1"/>
</dbReference>
<keyword evidence="2" id="KW-0067">ATP-binding</keyword>
<dbReference type="PROSITE" id="PS50893">
    <property type="entry name" value="ABC_TRANSPORTER_2"/>
    <property type="match status" value="1"/>
</dbReference>
<protein>
    <recommendedName>
        <fullName evidence="3">ABC transporter domain-containing protein</fullName>
    </recommendedName>
</protein>
<dbReference type="InterPro" id="IPR017871">
    <property type="entry name" value="ABC_transporter-like_CS"/>
</dbReference>
<dbReference type="GO" id="GO:0005524">
    <property type="term" value="F:ATP binding"/>
    <property type="evidence" value="ECO:0007669"/>
    <property type="project" value="UniProtKB-KW"/>
</dbReference>
<dbReference type="NCBIfam" id="TIGR01978">
    <property type="entry name" value="sufC"/>
    <property type="match status" value="1"/>
</dbReference>
<dbReference type="InterPro" id="IPR027417">
    <property type="entry name" value="P-loop_NTPase"/>
</dbReference>
<proteinExistence type="predicted"/>
<evidence type="ECO:0000313" key="4">
    <source>
        <dbReference type="EMBL" id="KAK0597431.1"/>
    </source>
</evidence>
<dbReference type="Gene3D" id="3.40.50.300">
    <property type="entry name" value="P-loop containing nucleotide triphosphate hydrolases"/>
    <property type="match status" value="1"/>
</dbReference>
<keyword evidence="5" id="KW-1185">Reference proteome</keyword>
<dbReference type="InterPro" id="IPR003439">
    <property type="entry name" value="ABC_transporter-like_ATP-bd"/>
</dbReference>
<dbReference type="GO" id="GO:0016887">
    <property type="term" value="F:ATP hydrolysis activity"/>
    <property type="evidence" value="ECO:0007669"/>
    <property type="project" value="InterPro"/>
</dbReference>
<dbReference type="Pfam" id="PF00005">
    <property type="entry name" value="ABC_tran"/>
    <property type="match status" value="1"/>
</dbReference>
<feature type="domain" description="ABC transporter" evidence="3">
    <location>
        <begin position="117"/>
        <end position="363"/>
    </location>
</feature>
<dbReference type="SUPFAM" id="SSF52540">
    <property type="entry name" value="P-loop containing nucleoside triphosphate hydrolases"/>
    <property type="match status" value="1"/>
</dbReference>
<dbReference type="InterPro" id="IPR010230">
    <property type="entry name" value="FeS-cluster_ATPase_SufC"/>
</dbReference>
<sequence>MDRQTVIKLKTPDGCELSLSGSGGRLKVENVRRSPPPPQSISNCSTMATVLPCTHSSSFKFRLLPSNSLLFTPFNICPLRLYSKNRQSFKPIATTLSTVDSPLTSIDGNNEKKKPLLEVTGLTAMIAESKQEILKGVNLLVNEGEVHAIMGKNGSGKSTLSKVLVGHTDYEVTGGSVIFKGENLLEMEPEERSLAGLFMSFQSPVEIPGVSNIDFLHMAYNAQRRKLDEPELGPIEFYAYIYPKLEIVNMKTDFLNRNVNEGFSGGEKKRNEILQLAVLGAELAILDEIDSGLDVDALRDVAKAVNGLLTPKNSILMITHYRRLLEFIKPTFIHVMDDGRIIKTGDASIAKVLEDGGYKAISDS</sequence>
<dbReference type="PROSITE" id="PS00211">
    <property type="entry name" value="ABC_TRANSPORTER_1"/>
    <property type="match status" value="1"/>
</dbReference>
<accession>A0AA39W0D8</accession>
<gene>
    <name evidence="4" type="ORF">LWI29_025200</name>
</gene>
<evidence type="ECO:0000313" key="5">
    <source>
        <dbReference type="Proteomes" id="UP001168877"/>
    </source>
</evidence>
<dbReference type="CDD" id="cd03217">
    <property type="entry name" value="ABC_FeS_Assembly"/>
    <property type="match status" value="1"/>
</dbReference>
<dbReference type="Proteomes" id="UP001168877">
    <property type="component" value="Unassembled WGS sequence"/>
</dbReference>
<evidence type="ECO:0000256" key="2">
    <source>
        <dbReference type="ARBA" id="ARBA00022840"/>
    </source>
</evidence>
<dbReference type="PANTHER" id="PTHR43204:SF1">
    <property type="entry name" value="ABC TRANSPORTER I FAMILY MEMBER 6, CHLOROPLASTIC"/>
    <property type="match status" value="1"/>
</dbReference>